<dbReference type="InterPro" id="IPR041624">
    <property type="entry name" value="RGI_lyase"/>
</dbReference>
<dbReference type="SUPFAM" id="SSF50998">
    <property type="entry name" value="Quinoprotein alcohol dehydrogenase-like"/>
    <property type="match status" value="1"/>
</dbReference>
<dbReference type="InterPro" id="IPR011047">
    <property type="entry name" value="Quinoprotein_ADH-like_sf"/>
</dbReference>
<dbReference type="PANTHER" id="PTHR43118:SF1">
    <property type="entry name" value="RHAMNOGALACTURONAN LYASE (EUROFUNG)"/>
    <property type="match status" value="1"/>
</dbReference>
<protein>
    <submittedName>
        <fullName evidence="4">Rhamnogalacturonan endolyase YesW</fullName>
    </submittedName>
</protein>
<dbReference type="AlphaFoldDB" id="A0A512RET4"/>
<keyword evidence="4" id="KW-0456">Lyase</keyword>
<sequence length="621" mass="68683">MNKLIPAWLCCLLLSGTAMAQRQMEYLDRGVVAIAKPGGGVFVSWRWLVTDKEGTGFNIYRSGEKLNQTPLTDVTWWEDADADTAGSYRYEVKAVWKGKEEANGKAYVKPEGAQPFLSIPLQTPAGYAPNDASVADLDGDGEYEIVLHQTGRGRDNSQAGFTDPPVFQAYKLDGTLLWTINLGKNIREGAHYTQFMVYDLDGDGIAEVAMKTADGTTDGVGNVIGDSSRDWRNERGYILSGPEYLTIFDGRTGKALATTDYIPARHPTSLTPTSAELKEIWGDGNGNRMDRFLACVAYLDGKRPSLVMARGYYTRTVLSAWNWRKGKLTHAWTFDSDAPGGANRAYRGQGNHNLTVTDVDGDGKDEIIYGAMTIDDNGKGLYSTGLGHGDALHVSDLDPERPGLEVFDIQERFGDAGASFRDARTGAVIWKKASVKAGEDGEGPGRGLALDVDPRYPGYECWVAGAGITGMFDTKGNKISERTPACNMGIYWDGDVLSEILNGTRIDKWDYEHSSTQRLLDARQYDCVHNNGTKSNPVLSADILGDWREEVIYRTADNSELRIFTTTIPTERKFYTLMQDPQYRLSIVWQNVAYNQPPHPGFYMGEGMKEPPKPDIRIIKK</sequence>
<dbReference type="InterPro" id="IPR028994">
    <property type="entry name" value="Integrin_alpha_N"/>
</dbReference>
<keyword evidence="5" id="KW-1185">Reference proteome</keyword>
<reference evidence="4 5" key="1">
    <citation type="submission" date="2019-07" db="EMBL/GenBank/DDBJ databases">
        <title>Whole genome shotgun sequence of Chitinophaga cymbidii NBRC 109752.</title>
        <authorList>
            <person name="Hosoyama A."/>
            <person name="Uohara A."/>
            <person name="Ohji S."/>
            <person name="Ichikawa N."/>
        </authorList>
    </citation>
    <scope>NUCLEOTIDE SEQUENCE [LARGE SCALE GENOMIC DNA]</scope>
    <source>
        <strain evidence="4 5">NBRC 109752</strain>
    </source>
</reference>
<evidence type="ECO:0000313" key="5">
    <source>
        <dbReference type="Proteomes" id="UP000321436"/>
    </source>
</evidence>
<dbReference type="InterPro" id="IPR013783">
    <property type="entry name" value="Ig-like_fold"/>
</dbReference>
<dbReference type="InterPro" id="IPR034641">
    <property type="entry name" value="RGL11"/>
</dbReference>
<dbReference type="GO" id="GO:0016829">
    <property type="term" value="F:lyase activity"/>
    <property type="evidence" value="ECO:0007669"/>
    <property type="project" value="UniProtKB-KW"/>
</dbReference>
<dbReference type="Proteomes" id="UP000321436">
    <property type="component" value="Unassembled WGS sequence"/>
</dbReference>
<proteinExistence type="predicted"/>
<evidence type="ECO:0000313" key="4">
    <source>
        <dbReference type="EMBL" id="GEP94211.1"/>
    </source>
</evidence>
<evidence type="ECO:0000256" key="1">
    <source>
        <dbReference type="SAM" id="SignalP"/>
    </source>
</evidence>
<dbReference type="PANTHER" id="PTHR43118">
    <property type="entry name" value="RHAMNOGALACTURONAN LYASE (EUROFUNG)"/>
    <property type="match status" value="1"/>
</dbReference>
<accession>A0A512RET4</accession>
<comment type="caution">
    <text evidence="4">The sequence shown here is derived from an EMBL/GenBank/DDBJ whole genome shotgun (WGS) entry which is preliminary data.</text>
</comment>
<dbReference type="Pfam" id="PF21348">
    <property type="entry name" value="RGL11_C"/>
    <property type="match status" value="1"/>
</dbReference>
<evidence type="ECO:0000259" key="3">
    <source>
        <dbReference type="Pfam" id="PF21348"/>
    </source>
</evidence>
<feature type="chain" id="PRO_5022222031" evidence="1">
    <location>
        <begin position="21"/>
        <end position="621"/>
    </location>
</feature>
<feature type="signal peptide" evidence="1">
    <location>
        <begin position="1"/>
        <end position="20"/>
    </location>
</feature>
<dbReference type="CDD" id="cd10318">
    <property type="entry name" value="RGL11"/>
    <property type="match status" value="1"/>
</dbReference>
<dbReference type="RefSeq" id="WP_146857698.1">
    <property type="nucleotide sequence ID" value="NZ_BKAU01000001.1"/>
</dbReference>
<dbReference type="Gene3D" id="2.60.40.10">
    <property type="entry name" value="Immunoglobulins"/>
    <property type="match status" value="1"/>
</dbReference>
<dbReference type="SUPFAM" id="SSF69318">
    <property type="entry name" value="Integrin alpha N-terminal domain"/>
    <property type="match status" value="1"/>
</dbReference>
<name>A0A512RET4_9BACT</name>
<feature type="domain" description="Rhamnogalacturonan I lyase beta-sheet" evidence="2">
    <location>
        <begin position="22"/>
        <end position="105"/>
    </location>
</feature>
<organism evidence="4 5">
    <name type="scientific">Chitinophaga cymbidii</name>
    <dbReference type="NCBI Taxonomy" id="1096750"/>
    <lineage>
        <taxon>Bacteria</taxon>
        <taxon>Pseudomonadati</taxon>
        <taxon>Bacteroidota</taxon>
        <taxon>Chitinophagia</taxon>
        <taxon>Chitinophagales</taxon>
        <taxon>Chitinophagaceae</taxon>
        <taxon>Chitinophaga</taxon>
    </lineage>
</organism>
<evidence type="ECO:0000259" key="2">
    <source>
        <dbReference type="Pfam" id="PF18370"/>
    </source>
</evidence>
<gene>
    <name evidence="4" type="primary">yesW</name>
    <name evidence="4" type="ORF">CCY01nite_04710</name>
</gene>
<keyword evidence="1" id="KW-0732">Signal</keyword>
<dbReference type="OrthoDB" id="9802318at2"/>
<dbReference type="InterPro" id="IPR049366">
    <property type="entry name" value="RGL11_C"/>
</dbReference>
<feature type="domain" description="Rhamnogalacturonan lyase family 11 C-terminal" evidence="3">
    <location>
        <begin position="126"/>
        <end position="614"/>
    </location>
</feature>
<dbReference type="Pfam" id="PF18370">
    <property type="entry name" value="RGI_lyase"/>
    <property type="match status" value="1"/>
</dbReference>
<dbReference type="EMBL" id="BKAU01000001">
    <property type="protein sequence ID" value="GEP94211.1"/>
    <property type="molecule type" value="Genomic_DNA"/>
</dbReference>